<name>A0AAV4PFR5_9ARAC</name>
<organism evidence="2 3">
    <name type="scientific">Caerostris darwini</name>
    <dbReference type="NCBI Taxonomy" id="1538125"/>
    <lineage>
        <taxon>Eukaryota</taxon>
        <taxon>Metazoa</taxon>
        <taxon>Ecdysozoa</taxon>
        <taxon>Arthropoda</taxon>
        <taxon>Chelicerata</taxon>
        <taxon>Arachnida</taxon>
        <taxon>Araneae</taxon>
        <taxon>Araneomorphae</taxon>
        <taxon>Entelegynae</taxon>
        <taxon>Araneoidea</taxon>
        <taxon>Araneidae</taxon>
        <taxon>Caerostris</taxon>
    </lineage>
</organism>
<feature type="compositionally biased region" description="Basic and acidic residues" evidence="1">
    <location>
        <begin position="280"/>
        <end position="291"/>
    </location>
</feature>
<feature type="region of interest" description="Disordered" evidence="1">
    <location>
        <begin position="119"/>
        <end position="138"/>
    </location>
</feature>
<feature type="region of interest" description="Disordered" evidence="1">
    <location>
        <begin position="21"/>
        <end position="58"/>
    </location>
</feature>
<evidence type="ECO:0000313" key="3">
    <source>
        <dbReference type="Proteomes" id="UP001054837"/>
    </source>
</evidence>
<gene>
    <name evidence="2" type="primary">AVEN_76496_1</name>
    <name evidence="2" type="ORF">CDAR_374271</name>
</gene>
<feature type="compositionally biased region" description="Basic and acidic residues" evidence="1">
    <location>
        <begin position="21"/>
        <end position="39"/>
    </location>
</feature>
<feature type="region of interest" description="Disordered" evidence="1">
    <location>
        <begin position="398"/>
        <end position="440"/>
    </location>
</feature>
<sequence length="899" mass="100182">MLFVFIAALNDESSIYKATESEKEMNIDDEKNREIRKESDDDNINNNVTSTEHTKKRKQFQLDEDIYNPSSLIDDVEEELSEIVRLASTSLYEERQLHNRRKWSVDAGSESQMELRLKSLEDSSDEDEEDTKDSKSINADNKVARKICGGNTSPNASFGFIPHLKELKNTIIPENTADYSITLVKEEIDTLAKSVAQSIQELISGLEEMKSFFKEKLKRVKTLNDVLQEKQVKLEPPLRKKRSATTVSVVDDQFERTHILRGSKSLPSEDVNIKISQKPTESKSSDCKKSEVTSSSSGGCKVHDISKNATVKKTDANMNSKPQSECGSSSNPKIPTANCKSSEEIARAGSKESQFSGKSYGNEGIINEAFAMDDADGKKEKDSNYFPYFRLHNVRPNMRHDNSCRRRQSTGTPNFPSTRVPRPSLNRSSQPTIYPNNRMNGQMFRERSNSNFSHIGEGGDVLINQRQCSVSTETDGTQTTDRFGNFDARIRTARIRPLEEEANDTGGNNSNDSNQKSKDMSSNIDIAFSNSSSATDEKCTKISEESVVKTKSSSVSRYSSDTKVPSTPHLPQQVLQGTAIEREELKSANEVDLKPVKKSSSLNPCAECFNPTIKPVVQVQSVELPSQFEKKVDYMDANGDKNVGTETVNLENSTVGQSENFIPQVDVAWDYEILEDDIYLEHDDSILYSNLQNVDSGENEAILITMSEIEDQDNFEREIYSAEQGLIDPVGYSSQQNGFLGTINEYDISPDLDNPSQMLRTNESKKCSSKSVINMAEGDGGVENEEVNPQGNPDSGEKQEEPGLNSACGDFVVSENNNVAENQENVDNNSENLQGTVDFPVIPLNNSVSNESQNRRFEEEIELNFACFSGSDSSEVDSSDISEEELSEESEEHELDISS</sequence>
<feature type="region of interest" description="Disordered" evidence="1">
    <location>
        <begin position="869"/>
        <end position="899"/>
    </location>
</feature>
<feature type="compositionally biased region" description="Basic and acidic residues" evidence="1">
    <location>
        <begin position="341"/>
        <end position="350"/>
    </location>
</feature>
<dbReference type="Proteomes" id="UP001054837">
    <property type="component" value="Unassembled WGS sequence"/>
</dbReference>
<protein>
    <submittedName>
        <fullName evidence="2">Uncharacterized protein</fullName>
    </submittedName>
</protein>
<feature type="compositionally biased region" description="Polar residues" evidence="1">
    <location>
        <begin position="425"/>
        <end position="440"/>
    </location>
</feature>
<comment type="caution">
    <text evidence="2">The sequence shown here is derived from an EMBL/GenBank/DDBJ whole genome shotgun (WGS) entry which is preliminary data.</text>
</comment>
<reference evidence="2 3" key="1">
    <citation type="submission" date="2021-06" db="EMBL/GenBank/DDBJ databases">
        <title>Caerostris darwini draft genome.</title>
        <authorList>
            <person name="Kono N."/>
            <person name="Arakawa K."/>
        </authorList>
    </citation>
    <scope>NUCLEOTIDE SEQUENCE [LARGE SCALE GENOMIC DNA]</scope>
</reference>
<evidence type="ECO:0000313" key="2">
    <source>
        <dbReference type="EMBL" id="GIX94878.1"/>
    </source>
</evidence>
<dbReference type="EMBL" id="BPLQ01002666">
    <property type="protein sequence ID" value="GIX94878.1"/>
    <property type="molecule type" value="Genomic_DNA"/>
</dbReference>
<keyword evidence="3" id="KW-1185">Reference proteome</keyword>
<evidence type="ECO:0000256" key="1">
    <source>
        <dbReference type="SAM" id="MobiDB-lite"/>
    </source>
</evidence>
<accession>A0AAV4PFR5</accession>
<feature type="region of interest" description="Disordered" evidence="1">
    <location>
        <begin position="494"/>
        <end position="520"/>
    </location>
</feature>
<dbReference type="AlphaFoldDB" id="A0AAV4PFR5"/>
<feature type="compositionally biased region" description="Polar residues" evidence="1">
    <location>
        <begin position="307"/>
        <end position="333"/>
    </location>
</feature>
<proteinExistence type="predicted"/>
<feature type="compositionally biased region" description="Low complexity" evidence="1">
    <location>
        <begin position="550"/>
        <end position="564"/>
    </location>
</feature>
<feature type="region of interest" description="Disordered" evidence="1">
    <location>
        <begin position="550"/>
        <end position="572"/>
    </location>
</feature>
<feature type="compositionally biased region" description="Low complexity" evidence="1">
    <location>
        <begin position="504"/>
        <end position="514"/>
    </location>
</feature>
<feature type="compositionally biased region" description="Acidic residues" evidence="1">
    <location>
        <begin position="874"/>
        <end position="899"/>
    </location>
</feature>
<feature type="region of interest" description="Disordered" evidence="1">
    <location>
        <begin position="261"/>
        <end position="361"/>
    </location>
</feature>
<feature type="region of interest" description="Disordered" evidence="1">
    <location>
        <begin position="778"/>
        <end position="810"/>
    </location>
</feature>
<feature type="compositionally biased region" description="Acidic residues" evidence="1">
    <location>
        <begin position="122"/>
        <end position="131"/>
    </location>
</feature>